<gene>
    <name evidence="2" type="ORF">PXEA_LOCUS24316</name>
</gene>
<dbReference type="Proteomes" id="UP000784294">
    <property type="component" value="Unassembled WGS sequence"/>
</dbReference>
<evidence type="ECO:0000313" key="3">
    <source>
        <dbReference type="Proteomes" id="UP000784294"/>
    </source>
</evidence>
<protein>
    <submittedName>
        <fullName evidence="2">Uncharacterized protein</fullName>
    </submittedName>
</protein>
<reference evidence="2" key="1">
    <citation type="submission" date="2018-11" db="EMBL/GenBank/DDBJ databases">
        <authorList>
            <consortium name="Pathogen Informatics"/>
        </authorList>
    </citation>
    <scope>NUCLEOTIDE SEQUENCE</scope>
</reference>
<accession>A0A3S5FFC3</accession>
<feature type="compositionally biased region" description="Basic and acidic residues" evidence="1">
    <location>
        <begin position="71"/>
        <end position="80"/>
    </location>
</feature>
<dbReference type="AlphaFoldDB" id="A0A3S5FFC3"/>
<feature type="non-terminal residue" evidence="2">
    <location>
        <position position="1"/>
    </location>
</feature>
<comment type="caution">
    <text evidence="2">The sequence shown here is derived from an EMBL/GenBank/DDBJ whole genome shotgun (WGS) entry which is preliminary data.</text>
</comment>
<keyword evidence="3" id="KW-1185">Reference proteome</keyword>
<name>A0A3S5FFC3_9PLAT</name>
<dbReference type="EMBL" id="CAAALY010116484">
    <property type="protein sequence ID" value="VEL30876.1"/>
    <property type="molecule type" value="Genomic_DNA"/>
</dbReference>
<sequence>MCRFISLFYVDPRSVAACPRRQSCRRYGGPGKPDQMRQIPVHFRTWEVQTQRLPALVVPSSRSPPPPRPQRSRDVNETRTRLQARLGRQTCSLGPFQTFIIPPLLQQTCCSLSSSSSSSSSSHLRNAIEPHQPVSEMATPLPHYSDSSPLQFI</sequence>
<feature type="region of interest" description="Disordered" evidence="1">
    <location>
        <begin position="132"/>
        <end position="153"/>
    </location>
</feature>
<proteinExistence type="predicted"/>
<evidence type="ECO:0000256" key="1">
    <source>
        <dbReference type="SAM" id="MobiDB-lite"/>
    </source>
</evidence>
<feature type="region of interest" description="Disordered" evidence="1">
    <location>
        <begin position="54"/>
        <end position="80"/>
    </location>
</feature>
<organism evidence="2 3">
    <name type="scientific">Protopolystoma xenopodis</name>
    <dbReference type="NCBI Taxonomy" id="117903"/>
    <lineage>
        <taxon>Eukaryota</taxon>
        <taxon>Metazoa</taxon>
        <taxon>Spiralia</taxon>
        <taxon>Lophotrochozoa</taxon>
        <taxon>Platyhelminthes</taxon>
        <taxon>Monogenea</taxon>
        <taxon>Polyopisthocotylea</taxon>
        <taxon>Polystomatidea</taxon>
        <taxon>Polystomatidae</taxon>
        <taxon>Protopolystoma</taxon>
    </lineage>
</organism>
<evidence type="ECO:0000313" key="2">
    <source>
        <dbReference type="EMBL" id="VEL30876.1"/>
    </source>
</evidence>